<dbReference type="SMART" id="SM00028">
    <property type="entry name" value="TPR"/>
    <property type="match status" value="3"/>
</dbReference>
<dbReference type="InterPro" id="IPR011990">
    <property type="entry name" value="TPR-like_helical_dom_sf"/>
</dbReference>
<dbReference type="AlphaFoldDB" id="A0A6J2TLC0"/>
<dbReference type="Proteomes" id="UP000504634">
    <property type="component" value="Unplaced"/>
</dbReference>
<dbReference type="SUPFAM" id="SSF48452">
    <property type="entry name" value="TPR-like"/>
    <property type="match status" value="1"/>
</dbReference>
<evidence type="ECO:0000313" key="1">
    <source>
        <dbReference type="Proteomes" id="UP000504634"/>
    </source>
</evidence>
<evidence type="ECO:0000313" key="2">
    <source>
        <dbReference type="RefSeq" id="XP_030377381.1"/>
    </source>
</evidence>
<dbReference type="RefSeq" id="XP_030377381.1">
    <property type="nucleotide sequence ID" value="XM_030521521.1"/>
</dbReference>
<gene>
    <name evidence="2" type="primary">LOC115626222</name>
</gene>
<protein>
    <submittedName>
        <fullName evidence="2">Uncharacterized protein LOC115626222</fullName>
    </submittedName>
</protein>
<dbReference type="GeneID" id="115626222"/>
<reference evidence="2" key="1">
    <citation type="submission" date="2025-08" db="UniProtKB">
        <authorList>
            <consortium name="RefSeq"/>
        </authorList>
    </citation>
    <scope>IDENTIFICATION</scope>
    <source>
        <strain evidence="2">11010-0011.00</strain>
        <tissue evidence="2">Whole body</tissue>
    </source>
</reference>
<organism evidence="1 2">
    <name type="scientific">Drosophila lebanonensis</name>
    <name type="common">Fruit fly</name>
    <name type="synonym">Scaptodrosophila lebanonensis</name>
    <dbReference type="NCBI Taxonomy" id="7225"/>
    <lineage>
        <taxon>Eukaryota</taxon>
        <taxon>Metazoa</taxon>
        <taxon>Ecdysozoa</taxon>
        <taxon>Arthropoda</taxon>
        <taxon>Hexapoda</taxon>
        <taxon>Insecta</taxon>
        <taxon>Pterygota</taxon>
        <taxon>Neoptera</taxon>
        <taxon>Endopterygota</taxon>
        <taxon>Diptera</taxon>
        <taxon>Brachycera</taxon>
        <taxon>Muscomorpha</taxon>
        <taxon>Ephydroidea</taxon>
        <taxon>Drosophilidae</taxon>
        <taxon>Scaptodrosophila</taxon>
    </lineage>
</organism>
<keyword evidence="1" id="KW-1185">Reference proteome</keyword>
<accession>A0A6J2TLC0</accession>
<sequence length="491" mass="57813">MSHRAHEIRRIENKIKEKTPHRAFREITFDRQKVRESIVPLTYNEARRIRGPIYEALQDELFREGCQSLPAFLYCLAEKEQALYETVSIRARIIDDRPLLNELIDKLKRAELAIVQYKLKGYKESFTLFYETLMLLQPYRHVYEYALVAVMEKIVSLCHSVDGEERDAAEMIARIYYIYALYLESVNQRPTAITYLQMTLELVRGHVWGAEPDMPPGCLMMHELVSQKLARQLLILGKQIVRQKPDEAIELARKATVLIAEIGREKNLEIFCDTFLERSSFLMESGNFTAAKQCLEQIKPRILALTEYKFVKLNIKYYLFMGQCSENFQRPEEAIVNYKKALRLSRIYDHRDHEAEILLALGKIFAKDTHRLSLAKRCYEQAKNIYIDFNDIYRKKTAVYLMAKLKADEITPLYMAMLKASQSRYCAFFNLRQWKNRCRPFWKRLGDELIKQETDHIYCLLDEEKEDVRSESDDYVVMNPGTFQMGEGDIC</sequence>
<dbReference type="InterPro" id="IPR019734">
    <property type="entry name" value="TPR_rpt"/>
</dbReference>
<proteinExistence type="predicted"/>
<name>A0A6J2TLC0_DROLE</name>
<dbReference type="Gene3D" id="1.25.40.10">
    <property type="entry name" value="Tetratricopeptide repeat domain"/>
    <property type="match status" value="1"/>
</dbReference>